<organism evidence="3 4">
    <name type="scientific">Tepidimicrobium xylanilyticum</name>
    <dbReference type="NCBI Taxonomy" id="1123352"/>
    <lineage>
        <taxon>Bacteria</taxon>
        <taxon>Bacillati</taxon>
        <taxon>Bacillota</taxon>
        <taxon>Tissierellia</taxon>
        <taxon>Tissierellales</taxon>
        <taxon>Tepidimicrobiaceae</taxon>
        <taxon>Tepidimicrobium</taxon>
    </lineage>
</organism>
<protein>
    <submittedName>
        <fullName evidence="3">Stage V sporulation protein AA</fullName>
    </submittedName>
</protein>
<keyword evidence="1" id="KW-1133">Transmembrane helix</keyword>
<evidence type="ECO:0000313" key="3">
    <source>
        <dbReference type="EMBL" id="SDW35321.1"/>
    </source>
</evidence>
<name>A0A1H2SUJ5_9FIRM</name>
<dbReference type="Proteomes" id="UP000198828">
    <property type="component" value="Unassembled WGS sequence"/>
</dbReference>
<dbReference type="InterPro" id="IPR038548">
    <property type="entry name" value="SporV_AA_N_sf"/>
</dbReference>
<dbReference type="InterPro" id="IPR021997">
    <property type="entry name" value="SporV_AA"/>
</dbReference>
<reference evidence="3 4" key="1">
    <citation type="submission" date="2016-10" db="EMBL/GenBank/DDBJ databases">
        <authorList>
            <person name="de Groot N.N."/>
        </authorList>
    </citation>
    <scope>NUCLEOTIDE SEQUENCE [LARGE SCALE GENOMIC DNA]</scope>
    <source>
        <strain evidence="3 4">DSM 23310</strain>
    </source>
</reference>
<keyword evidence="1" id="KW-0812">Transmembrane</keyword>
<dbReference type="Gene3D" id="2.60.480.10">
    <property type="entry name" value="eubacterium ventriosum atcc domain"/>
    <property type="match status" value="1"/>
</dbReference>
<dbReference type="AlphaFoldDB" id="A0A1H2SUJ5"/>
<evidence type="ECO:0000313" key="4">
    <source>
        <dbReference type="Proteomes" id="UP000198828"/>
    </source>
</evidence>
<gene>
    <name evidence="3" type="ORF">SAMN05660923_00550</name>
</gene>
<evidence type="ECO:0000259" key="2">
    <source>
        <dbReference type="Pfam" id="PF12164"/>
    </source>
</evidence>
<keyword evidence="1" id="KW-0472">Membrane</keyword>
<evidence type="ECO:0000256" key="1">
    <source>
        <dbReference type="SAM" id="Phobius"/>
    </source>
</evidence>
<feature type="domain" description="Stage V sporulation protein AA" evidence="2">
    <location>
        <begin position="7"/>
        <end position="94"/>
    </location>
</feature>
<feature type="transmembrane region" description="Helical" evidence="1">
    <location>
        <begin position="102"/>
        <end position="125"/>
    </location>
</feature>
<proteinExistence type="predicted"/>
<sequence length="208" mass="24090">MIVISNEQVYINLDRKYTTDLNTHVYVEDIGKVYCNDERIKKRVEKIRVYDGKDEEMYDYISSNKIITKILESIDNIDVTILGGPDVLLEIKDKEDSNGIYVFLKTAFIMLVLFFGAGAALINFYEDVNMKSSVEKIYYFITGVKKENPLIMTIPLSFGIGLGMFAFFSRVSSLSKRRKQEPGPLELELYLYDKDLEDYILDDLKKNH</sequence>
<accession>A0A1H2SUJ5</accession>
<feature type="transmembrane region" description="Helical" evidence="1">
    <location>
        <begin position="150"/>
        <end position="169"/>
    </location>
</feature>
<keyword evidence="4" id="KW-1185">Reference proteome</keyword>
<dbReference type="Pfam" id="PF12164">
    <property type="entry name" value="SporV_AA"/>
    <property type="match status" value="1"/>
</dbReference>
<dbReference type="EMBL" id="FNNG01000002">
    <property type="protein sequence ID" value="SDW35321.1"/>
    <property type="molecule type" value="Genomic_DNA"/>
</dbReference>
<dbReference type="RefSeq" id="WP_093750647.1">
    <property type="nucleotide sequence ID" value="NZ_BSYN01000002.1"/>
</dbReference>
<dbReference type="OrthoDB" id="9782754at2"/>